<feature type="region of interest" description="Disordered" evidence="1">
    <location>
        <begin position="263"/>
        <end position="389"/>
    </location>
</feature>
<reference evidence="3 4" key="1">
    <citation type="submission" date="2020-07" db="EMBL/GenBank/DDBJ databases">
        <title>Sequencing the genomes of 1000 actinobacteria strains.</title>
        <authorList>
            <person name="Klenk H.-P."/>
        </authorList>
    </citation>
    <scope>NUCLEOTIDE SEQUENCE [LARGE SCALE GENOMIC DNA]</scope>
    <source>
        <strain evidence="3 4">DSM 19970</strain>
    </source>
</reference>
<keyword evidence="4" id="KW-1185">Reference proteome</keyword>
<dbReference type="AlphaFoldDB" id="A0A7Z0CJT7"/>
<feature type="transmembrane region" description="Helical" evidence="2">
    <location>
        <begin position="12"/>
        <end position="30"/>
    </location>
</feature>
<dbReference type="RefSeq" id="WP_062075363.1">
    <property type="nucleotide sequence ID" value="NZ_BBRC01000007.1"/>
</dbReference>
<keyword evidence="2" id="KW-1133">Transmembrane helix</keyword>
<comment type="caution">
    <text evidence="3">The sequence shown here is derived from an EMBL/GenBank/DDBJ whole genome shotgun (WGS) entry which is preliminary data.</text>
</comment>
<evidence type="ECO:0000256" key="2">
    <source>
        <dbReference type="SAM" id="Phobius"/>
    </source>
</evidence>
<evidence type="ECO:0000313" key="3">
    <source>
        <dbReference type="EMBL" id="NYI41117.1"/>
    </source>
</evidence>
<evidence type="ECO:0000313" key="4">
    <source>
        <dbReference type="Proteomes" id="UP000547973"/>
    </source>
</evidence>
<dbReference type="Proteomes" id="UP000547973">
    <property type="component" value="Unassembled WGS sequence"/>
</dbReference>
<proteinExistence type="predicted"/>
<keyword evidence="2" id="KW-0812">Transmembrane</keyword>
<feature type="transmembrane region" description="Helical" evidence="2">
    <location>
        <begin position="36"/>
        <end position="53"/>
    </location>
</feature>
<dbReference type="OrthoDB" id="5148230at2"/>
<keyword evidence="2" id="KW-0472">Membrane</keyword>
<name>A0A7Z0CJT7_9MICO</name>
<gene>
    <name evidence="3" type="ORF">BKA03_001236</name>
</gene>
<feature type="compositionally biased region" description="Polar residues" evidence="1">
    <location>
        <begin position="279"/>
        <end position="291"/>
    </location>
</feature>
<sequence>MDAKPRPLLGSLLGLLLGIVVVALLWQLGVVPPDRLVLFGVLAVTVALVTIILTQRTVLVRKRFVMLMVLSGLLAGVAVAGIPDAIAGGSITDGCSADGTSSLGSKTPAQTSIADPFAVTRTDTVQWTAGSTAVLTNWRSALGMDVGGFQVKTWSGSSANNDQKQSNSGSAAVASHLKDIEGSTGITLAGIYHMYGHLDADQRTCDMSAYVRVQGEGAFTGALNRGLWIALGALSLITIIMAGVVRHSITRAARAAASGLAPMAAAQPPATSKPPAEPTQPSEAGRQTSTDTRSRPPQEPNKAAPASRETPGSNVRATDNAPVEQMGARGVEPTQGVEPMPGNGEAAVPGADGDVLPETDNPGATTPLSDGPEAPPITDSPDRPAGEAG</sequence>
<feature type="transmembrane region" description="Helical" evidence="2">
    <location>
        <begin position="226"/>
        <end position="245"/>
    </location>
</feature>
<evidence type="ECO:0000256" key="1">
    <source>
        <dbReference type="SAM" id="MobiDB-lite"/>
    </source>
</evidence>
<feature type="transmembrane region" description="Helical" evidence="2">
    <location>
        <begin position="65"/>
        <end position="82"/>
    </location>
</feature>
<accession>A0A7Z0CJT7</accession>
<dbReference type="EMBL" id="JACBZO010000001">
    <property type="protein sequence ID" value="NYI41117.1"/>
    <property type="molecule type" value="Genomic_DNA"/>
</dbReference>
<organism evidence="3 4">
    <name type="scientific">Demequina lutea</name>
    <dbReference type="NCBI Taxonomy" id="431489"/>
    <lineage>
        <taxon>Bacteria</taxon>
        <taxon>Bacillati</taxon>
        <taxon>Actinomycetota</taxon>
        <taxon>Actinomycetes</taxon>
        <taxon>Micrococcales</taxon>
        <taxon>Demequinaceae</taxon>
        <taxon>Demequina</taxon>
    </lineage>
</organism>
<feature type="compositionally biased region" description="Basic and acidic residues" evidence="1">
    <location>
        <begin position="380"/>
        <end position="389"/>
    </location>
</feature>
<protein>
    <submittedName>
        <fullName evidence="3">Uncharacterized protein</fullName>
    </submittedName>
</protein>